<evidence type="ECO:0008006" key="3">
    <source>
        <dbReference type="Google" id="ProtNLM"/>
    </source>
</evidence>
<keyword evidence="2" id="KW-1185">Reference proteome</keyword>
<evidence type="ECO:0000313" key="2">
    <source>
        <dbReference type="Proteomes" id="UP001602322"/>
    </source>
</evidence>
<comment type="caution">
    <text evidence="1">The sequence shown here is derived from an EMBL/GenBank/DDBJ whole genome shotgun (WGS) entry which is preliminary data.</text>
</comment>
<name>A0ABW6X329_9ACTN</name>
<accession>A0ABW6X329</accession>
<organism evidence="1 2">
    <name type="scientific">Streptomyces argenteolus</name>
    <dbReference type="NCBI Taxonomy" id="67274"/>
    <lineage>
        <taxon>Bacteria</taxon>
        <taxon>Bacillati</taxon>
        <taxon>Actinomycetota</taxon>
        <taxon>Actinomycetes</taxon>
        <taxon>Kitasatosporales</taxon>
        <taxon>Streptomycetaceae</taxon>
        <taxon>Streptomyces</taxon>
    </lineage>
</organism>
<reference evidence="1 2" key="1">
    <citation type="submission" date="2024-10" db="EMBL/GenBank/DDBJ databases">
        <title>The Natural Products Discovery Center: Release of the First 8490 Sequenced Strains for Exploring Actinobacteria Biosynthetic Diversity.</title>
        <authorList>
            <person name="Kalkreuter E."/>
            <person name="Kautsar S.A."/>
            <person name="Yang D."/>
            <person name="Bader C.D."/>
            <person name="Teijaro C.N."/>
            <person name="Fluegel L."/>
            <person name="Davis C.M."/>
            <person name="Simpson J.R."/>
            <person name="Lauterbach L."/>
            <person name="Steele A.D."/>
            <person name="Gui C."/>
            <person name="Meng S."/>
            <person name="Li G."/>
            <person name="Viehrig K."/>
            <person name="Ye F."/>
            <person name="Su P."/>
            <person name="Kiefer A.F."/>
            <person name="Nichols A."/>
            <person name="Cepeda A.J."/>
            <person name="Yan W."/>
            <person name="Fan B."/>
            <person name="Jiang Y."/>
            <person name="Adhikari A."/>
            <person name="Zheng C.-J."/>
            <person name="Schuster L."/>
            <person name="Cowan T.M."/>
            <person name="Smanski M.J."/>
            <person name="Chevrette M.G."/>
            <person name="De Carvalho L.P.S."/>
            <person name="Shen B."/>
        </authorList>
    </citation>
    <scope>NUCLEOTIDE SEQUENCE [LARGE SCALE GENOMIC DNA]</scope>
    <source>
        <strain evidence="1 2">NPDC012540</strain>
    </source>
</reference>
<proteinExistence type="predicted"/>
<evidence type="ECO:0000313" key="1">
    <source>
        <dbReference type="EMBL" id="MFF5895755.1"/>
    </source>
</evidence>
<sequence length="221" mass="24567">MSHDAFECIQDDAGWGFYLEMVKGVSIAELAAMVGADPALGVMSPEAFNAALHRTSDVPDYARLGEYAGWAFALRAGGDGFYAHRPEPLRHLWDGHTWLIVQDTTMDPPTVDVIVDGKLDWSYFDGEVHESIRADHPLTQRMIAEIALGSVEPDPDFPDEPDEWGLHVPDIRDVYRLMGEHYGLRLPGGTLRNTDLPGVFTSPRVYASGEPNNRYQNLNLS</sequence>
<dbReference type="RefSeq" id="WP_387899848.1">
    <property type="nucleotide sequence ID" value="NZ_JBIBEG010000002.1"/>
</dbReference>
<protein>
    <recommendedName>
        <fullName evidence="3">Immunity protein 35 of polymorphic toxin system</fullName>
    </recommendedName>
</protein>
<gene>
    <name evidence="1" type="ORF">ACFY8O_07480</name>
</gene>
<dbReference type="Proteomes" id="UP001602322">
    <property type="component" value="Unassembled WGS sequence"/>
</dbReference>
<dbReference type="EMBL" id="JBIBEG010000002">
    <property type="protein sequence ID" value="MFF5895755.1"/>
    <property type="molecule type" value="Genomic_DNA"/>
</dbReference>